<evidence type="ECO:0000256" key="4">
    <source>
        <dbReference type="PIRNR" id="PIRNR039099"/>
    </source>
</evidence>
<comment type="function">
    <text evidence="4">Regulatory subunit of the dimeric E1 enzyme. E1 activates RUB1/NEDD8 by first adenylating its C-terminal glycine residue with ATP, thereafter linking this residue to the side chain of the catalytic cysteine, yielding a RUB1-ECR1 thioester and free AMP. E1 finally transfers RUB1 to the catalytic cysteine of RCE1.</text>
</comment>
<gene>
    <name evidence="6" type="ORF">MCOM1403_LOCUS1032</name>
</gene>
<dbReference type="AlphaFoldDB" id="A0A7S0NH64"/>
<dbReference type="Pfam" id="PF00899">
    <property type="entry name" value="ThiF"/>
    <property type="match status" value="1"/>
</dbReference>
<accession>A0A7S0NH64</accession>
<comment type="similarity">
    <text evidence="2 4">Belongs to the ubiquitin-activating E1 family. ULA1 subfamily.</text>
</comment>
<dbReference type="InterPro" id="IPR045886">
    <property type="entry name" value="ThiF/MoeB/HesA"/>
</dbReference>
<dbReference type="InterPro" id="IPR035985">
    <property type="entry name" value="Ubiquitin-activating_enz"/>
</dbReference>
<evidence type="ECO:0000256" key="1">
    <source>
        <dbReference type="ARBA" id="ARBA00005032"/>
    </source>
</evidence>
<protein>
    <recommendedName>
        <fullName evidence="4">NEDD8-activating enzyme E1 regulatory subunit</fullName>
    </recommendedName>
</protein>
<sequence>MKLECSKVCLLNCSPVGTELMKNLVLGGIGSFTLVDKGEVDSRDLGKNFLLTPADLKEGKAKAIASRLNELNPSVAGSFVDEDPVEIIANNSEFFRGFSVVIATQIPLQTVVVLDDVCREVDNVLMVIRSRGFHATMRISLAEHVVIDPKPEVVAYDLRLSQPWPELWEFARQFDLYSMDDTSLRRVPFVVLLLHAVRDWKVGHGGDLPKGSKDHDELKCILNAMRRTHDEENFAEALDAVRHVWKPKSMPRHIQRILDDDALDLTQSSPDFWFKISGLVSFLKQNGGAMPLDGNIPDMTCTTDAYITLQRIYRDKAELDAELVREHVQAALKRAGRNEDAITIDDVRSFCKNASQVRVLRWRTFSAEATWQKGCGAELSRHLATNETQLHAAIYVIFRAVDIFLERHGRQPGVCSETNHFDAGQDVIKLKAIADGLLSEIGMSVRVGVLDDLAEEAVRCGGSELHTVASMMGGIGAQEIIKIVTQQYVPCARTLIYDAVKSTIVSLL</sequence>
<evidence type="ECO:0000256" key="2">
    <source>
        <dbReference type="ARBA" id="ARBA00006868"/>
    </source>
</evidence>
<dbReference type="GO" id="GO:0045116">
    <property type="term" value="P:protein neddylation"/>
    <property type="evidence" value="ECO:0007669"/>
    <property type="project" value="UniProtKB-UniRule"/>
</dbReference>
<feature type="domain" description="THIF-type NAD/FAD binding fold" evidence="5">
    <location>
        <begin position="2"/>
        <end position="503"/>
    </location>
</feature>
<organism evidence="6">
    <name type="scientific">Micromonas pusilla</name>
    <name type="common">Picoplanktonic green alga</name>
    <name type="synonym">Chromulina pusilla</name>
    <dbReference type="NCBI Taxonomy" id="38833"/>
    <lineage>
        <taxon>Eukaryota</taxon>
        <taxon>Viridiplantae</taxon>
        <taxon>Chlorophyta</taxon>
        <taxon>Mamiellophyceae</taxon>
        <taxon>Mamiellales</taxon>
        <taxon>Mamiellaceae</taxon>
        <taxon>Micromonas</taxon>
    </lineage>
</organism>
<reference evidence="6" key="1">
    <citation type="submission" date="2021-01" db="EMBL/GenBank/DDBJ databases">
        <authorList>
            <person name="Corre E."/>
            <person name="Pelletier E."/>
            <person name="Niang G."/>
            <person name="Scheremetjew M."/>
            <person name="Finn R."/>
            <person name="Kale V."/>
            <person name="Holt S."/>
            <person name="Cochrane G."/>
            <person name="Meng A."/>
            <person name="Brown T."/>
            <person name="Cohen L."/>
        </authorList>
    </citation>
    <scope>NUCLEOTIDE SEQUENCE</scope>
    <source>
        <strain evidence="6">CCMP1723</strain>
    </source>
</reference>
<dbReference type="InterPro" id="IPR030667">
    <property type="entry name" value="APP-BP1"/>
</dbReference>
<comment type="pathway">
    <text evidence="1 4">Protein modification; protein neddylation.</text>
</comment>
<dbReference type="UniPathway" id="UPA00885"/>
<name>A0A7S0NH64_MICPS</name>
<dbReference type="Gene3D" id="3.40.50.720">
    <property type="entry name" value="NAD(P)-binding Rossmann-like Domain"/>
    <property type="match status" value="2"/>
</dbReference>
<proteinExistence type="inferred from homology"/>
<evidence type="ECO:0000256" key="3">
    <source>
        <dbReference type="ARBA" id="ARBA00022786"/>
    </source>
</evidence>
<dbReference type="GO" id="GO:0005737">
    <property type="term" value="C:cytoplasm"/>
    <property type="evidence" value="ECO:0007669"/>
    <property type="project" value="TreeGrafter"/>
</dbReference>
<dbReference type="PANTHER" id="PTHR10953">
    <property type="entry name" value="UBIQUITIN-ACTIVATING ENZYME E1"/>
    <property type="match status" value="1"/>
</dbReference>
<evidence type="ECO:0000313" key="6">
    <source>
        <dbReference type="EMBL" id="CAD8513607.1"/>
    </source>
</evidence>
<dbReference type="PIRSF" id="PIRSF039099">
    <property type="entry name" value="APP-BP1"/>
    <property type="match status" value="1"/>
</dbReference>
<dbReference type="EMBL" id="HBEQ01001296">
    <property type="protein sequence ID" value="CAD8513607.1"/>
    <property type="molecule type" value="Transcribed_RNA"/>
</dbReference>
<keyword evidence="3 4" id="KW-0833">Ubl conjugation pathway</keyword>
<dbReference type="GO" id="GO:0019781">
    <property type="term" value="F:NEDD8 activating enzyme activity"/>
    <property type="evidence" value="ECO:0007669"/>
    <property type="project" value="UniProtKB-UniRule"/>
</dbReference>
<dbReference type="PANTHER" id="PTHR10953:SF29">
    <property type="entry name" value="NEDD8-ACTIVATING ENZYME E1 REGULATORY SUBUNIT"/>
    <property type="match status" value="1"/>
</dbReference>
<evidence type="ECO:0000259" key="5">
    <source>
        <dbReference type="Pfam" id="PF00899"/>
    </source>
</evidence>
<dbReference type="SUPFAM" id="SSF69572">
    <property type="entry name" value="Activating enzymes of the ubiquitin-like proteins"/>
    <property type="match status" value="1"/>
</dbReference>
<dbReference type="InterPro" id="IPR000594">
    <property type="entry name" value="ThiF_NAD_FAD-bd"/>
</dbReference>